<comment type="caution">
    <text evidence="1">The sequence shown here is derived from an EMBL/GenBank/DDBJ whole genome shotgun (WGS) entry which is preliminary data.</text>
</comment>
<accession>A0AAW8JK46</accession>
<evidence type="ECO:0008006" key="3">
    <source>
        <dbReference type="Google" id="ProtNLM"/>
    </source>
</evidence>
<reference evidence="1" key="1">
    <citation type="submission" date="2023-08" db="EMBL/GenBank/DDBJ databases">
        <title>Emergence of clinically-relevant ST2 carbapenem-resistant Acinetobacter baumannii strains in hospital sewages in Zhejiang, East of China.</title>
        <authorList>
            <person name="Kaichao C."/>
            <person name="Zhang R."/>
        </authorList>
    </citation>
    <scope>NUCLEOTIDE SEQUENCE</scope>
    <source>
        <strain evidence="1">M-SY-60</strain>
    </source>
</reference>
<gene>
    <name evidence="1" type="ORF">RFH51_14460</name>
</gene>
<sequence length="165" mass="19364">MKSELFKTLKLIFPELNQSTQPDDPSDFDALLIWVNATRQNIMKMDMDEPTENLDMSYPLIKNKINTDALAEKISDEIQEAYDHFQEGDHEQDLDHAYSYEDQMLQDIVFKNINEVADDLEMALFVIQAENPYWLLVPVDNEMNDQLLIVFNDIYDEEMPMIMFG</sequence>
<name>A0AAW8JK46_9GAMM</name>
<organism evidence="1 2">
    <name type="scientific">Acinetobacter gerneri</name>
    <dbReference type="NCBI Taxonomy" id="202952"/>
    <lineage>
        <taxon>Bacteria</taxon>
        <taxon>Pseudomonadati</taxon>
        <taxon>Pseudomonadota</taxon>
        <taxon>Gammaproteobacteria</taxon>
        <taxon>Moraxellales</taxon>
        <taxon>Moraxellaceae</taxon>
        <taxon>Acinetobacter</taxon>
    </lineage>
</organism>
<evidence type="ECO:0000313" key="2">
    <source>
        <dbReference type="Proteomes" id="UP001243195"/>
    </source>
</evidence>
<evidence type="ECO:0000313" key="1">
    <source>
        <dbReference type="EMBL" id="MDQ9072660.1"/>
    </source>
</evidence>
<dbReference type="RefSeq" id="WP_308956939.1">
    <property type="nucleotide sequence ID" value="NZ_JAVICY010000025.1"/>
</dbReference>
<proteinExistence type="predicted"/>
<dbReference type="EMBL" id="JAVIDA010000023">
    <property type="protein sequence ID" value="MDQ9072660.1"/>
    <property type="molecule type" value="Genomic_DNA"/>
</dbReference>
<protein>
    <recommendedName>
        <fullName evidence="3">DUF4253 domain-containing protein</fullName>
    </recommendedName>
</protein>
<dbReference type="AlphaFoldDB" id="A0AAW8JK46"/>
<dbReference type="Proteomes" id="UP001243195">
    <property type="component" value="Unassembled WGS sequence"/>
</dbReference>